<proteinExistence type="predicted"/>
<accession>A0A0R1GPY6</accession>
<organism evidence="4 5">
    <name type="scientific">Loigolactobacillus bifermentans DSM 20003</name>
    <dbReference type="NCBI Taxonomy" id="1423726"/>
    <lineage>
        <taxon>Bacteria</taxon>
        <taxon>Bacillati</taxon>
        <taxon>Bacillota</taxon>
        <taxon>Bacilli</taxon>
        <taxon>Lactobacillales</taxon>
        <taxon>Lactobacillaceae</taxon>
        <taxon>Loigolactobacillus</taxon>
    </lineage>
</organism>
<dbReference type="Gene3D" id="2.60.40.1240">
    <property type="match status" value="1"/>
</dbReference>
<keyword evidence="5" id="KW-1185">Reference proteome</keyword>
<reference evidence="4 5" key="1">
    <citation type="journal article" date="2015" name="Genome Announc.">
        <title>Expanding the biotechnology potential of lactobacilli through comparative genomics of 213 strains and associated genera.</title>
        <authorList>
            <person name="Sun Z."/>
            <person name="Harris H.M."/>
            <person name="McCann A."/>
            <person name="Guo C."/>
            <person name="Argimon S."/>
            <person name="Zhang W."/>
            <person name="Yang X."/>
            <person name="Jeffery I.B."/>
            <person name="Cooney J.C."/>
            <person name="Kagawa T.F."/>
            <person name="Liu W."/>
            <person name="Song Y."/>
            <person name="Salvetti E."/>
            <person name="Wrobel A."/>
            <person name="Rasinkangas P."/>
            <person name="Parkhill J."/>
            <person name="Rea M.C."/>
            <person name="O'Sullivan O."/>
            <person name="Ritari J."/>
            <person name="Douillard F.P."/>
            <person name="Paul Ross R."/>
            <person name="Yang R."/>
            <person name="Briner A.E."/>
            <person name="Felis G.E."/>
            <person name="de Vos W.M."/>
            <person name="Barrangou R."/>
            <person name="Klaenhammer T.R."/>
            <person name="Caufield P.W."/>
            <person name="Cui Y."/>
            <person name="Zhang H."/>
            <person name="O'Toole P.W."/>
        </authorList>
    </citation>
    <scope>NUCLEOTIDE SEQUENCE [LARGE SCALE GENOMIC DNA]</scope>
    <source>
        <strain evidence="4 5">DSM 20003</strain>
    </source>
</reference>
<dbReference type="Proteomes" id="UP000051461">
    <property type="component" value="Unassembled WGS sequence"/>
</dbReference>
<dbReference type="EMBL" id="AZDA01000091">
    <property type="protein sequence ID" value="KRK34499.1"/>
    <property type="molecule type" value="Genomic_DNA"/>
</dbReference>
<dbReference type="AlphaFoldDB" id="A0A0R1GPY6"/>
<keyword evidence="1" id="KW-0732">Signal</keyword>
<dbReference type="PROSITE" id="PS51257">
    <property type="entry name" value="PROKAR_LIPOPROTEIN"/>
    <property type="match status" value="1"/>
</dbReference>
<comment type="caution">
    <text evidence="4">The sequence shown here is derived from an EMBL/GenBank/DDBJ whole genome shotgun (WGS) entry which is preliminary data.</text>
</comment>
<evidence type="ECO:0000256" key="1">
    <source>
        <dbReference type="ARBA" id="ARBA00022729"/>
    </source>
</evidence>
<evidence type="ECO:0000256" key="2">
    <source>
        <dbReference type="SAM" id="MobiDB-lite"/>
    </source>
</evidence>
<gene>
    <name evidence="4" type="ORF">FC07_GL000507</name>
</gene>
<dbReference type="PATRIC" id="fig|1423726.3.peg.523"/>
<dbReference type="RefSeq" id="WP_057904942.1">
    <property type="nucleotide sequence ID" value="NZ_AZDA01000091.1"/>
</dbReference>
<feature type="region of interest" description="Disordered" evidence="2">
    <location>
        <begin position="204"/>
        <end position="262"/>
    </location>
</feature>
<dbReference type="Pfam" id="PF16729">
    <property type="entry name" value="DUF5067"/>
    <property type="match status" value="1"/>
</dbReference>
<dbReference type="STRING" id="1423726.FC07_GL000507"/>
<dbReference type="InterPro" id="IPR031989">
    <property type="entry name" value="DUF5067"/>
</dbReference>
<dbReference type="InterPro" id="IPR029050">
    <property type="entry name" value="Immunoprotect_excell_Ig-like"/>
</dbReference>
<evidence type="ECO:0000259" key="3">
    <source>
        <dbReference type="Pfam" id="PF16729"/>
    </source>
</evidence>
<feature type="domain" description="DUF5067" evidence="3">
    <location>
        <begin position="33"/>
        <end position="159"/>
    </location>
</feature>
<protein>
    <recommendedName>
        <fullName evidence="3">DUF5067 domain-containing protein</fullName>
    </recommendedName>
</protein>
<evidence type="ECO:0000313" key="5">
    <source>
        <dbReference type="Proteomes" id="UP000051461"/>
    </source>
</evidence>
<evidence type="ECO:0000313" key="4">
    <source>
        <dbReference type="EMBL" id="KRK34499.1"/>
    </source>
</evidence>
<name>A0A0R1GPY6_9LACO</name>
<sequence length="262" mass="26378">MKKIAMCGVTLALLVGLAGCGHEKAAQQASHSQSTTSVKPKKVTATFENNEIKTSALKLKLTKSKVIPVGEVGNENGTKPVLAIWFSATNLSNNKVTARSAWTTIFAAYQKQASNKQLKFGAVPDAALKDNFNIPKGQTTKGAVAYELVDQQTSVTLKAVAAQTVGNKIFDVKTVLAAAASSSAAAESESAASASSAAQAAADAESAAAASAASDSESDTNAQSSTSADATADGMTGATGENQVTADQQAPTGAAAGASDAY</sequence>